<keyword evidence="2" id="KW-1185">Reference proteome</keyword>
<proteinExistence type="predicted"/>
<dbReference type="RefSeq" id="WP_066262963.1">
    <property type="nucleotide sequence ID" value="NZ_JARMAB010000032.1"/>
</dbReference>
<dbReference type="EMBL" id="JARMAB010000032">
    <property type="protein sequence ID" value="MED1205365.1"/>
    <property type="molecule type" value="Genomic_DNA"/>
</dbReference>
<reference evidence="1 2" key="1">
    <citation type="submission" date="2023-03" db="EMBL/GenBank/DDBJ databases">
        <title>Bacillus Genome Sequencing.</title>
        <authorList>
            <person name="Dunlap C."/>
        </authorList>
    </citation>
    <scope>NUCLEOTIDE SEQUENCE [LARGE SCALE GENOMIC DNA]</scope>
    <source>
        <strain evidence="1 2">B-23453</strain>
    </source>
</reference>
<gene>
    <name evidence="1" type="ORF">P4T90_20145</name>
</gene>
<accession>A0ABU6MQN9</accession>
<evidence type="ECO:0000313" key="1">
    <source>
        <dbReference type="EMBL" id="MED1205365.1"/>
    </source>
</evidence>
<name>A0ABU6MQN9_9BACI</name>
<comment type="caution">
    <text evidence="1">The sequence shown here is derived from an EMBL/GenBank/DDBJ whole genome shotgun (WGS) entry which is preliminary data.</text>
</comment>
<sequence length="169" mass="19251">MYDPTAFDNMKVVLDGAAYDLDMSGEAVVKGRKDLIDLATMSRNFSIRIALTHFSNVSAEIRVDSTLEHIAAELLPAVGHLDQGAYVTIEFSWHVNQNQSLSYSQLIKQLWGPERIYEEIERVSSHNGESKALIVSFNRLFTEAMMDDLLDVLHHVVKTLQKLDYRFFD</sequence>
<evidence type="ECO:0000313" key="2">
    <source>
        <dbReference type="Proteomes" id="UP001341444"/>
    </source>
</evidence>
<protein>
    <submittedName>
        <fullName evidence="1">Uncharacterized protein</fullName>
    </submittedName>
</protein>
<organism evidence="1 2">
    <name type="scientific">Heyndrickxia acidicola</name>
    <dbReference type="NCBI Taxonomy" id="209389"/>
    <lineage>
        <taxon>Bacteria</taxon>
        <taxon>Bacillati</taxon>
        <taxon>Bacillota</taxon>
        <taxon>Bacilli</taxon>
        <taxon>Bacillales</taxon>
        <taxon>Bacillaceae</taxon>
        <taxon>Heyndrickxia</taxon>
    </lineage>
</organism>
<dbReference type="Proteomes" id="UP001341444">
    <property type="component" value="Unassembled WGS sequence"/>
</dbReference>